<proteinExistence type="inferred from homology"/>
<dbReference type="GeneTree" id="ENSGT01150000286901"/>
<dbReference type="InterPro" id="IPR002350">
    <property type="entry name" value="Kazal_dom"/>
</dbReference>
<evidence type="ECO:0000256" key="15">
    <source>
        <dbReference type="RuleBase" id="RU362056"/>
    </source>
</evidence>
<dbReference type="FunFam" id="3.30.60.30:FF:000048">
    <property type="entry name" value="Solute carrier organic anion transporter family member"/>
    <property type="match status" value="1"/>
</dbReference>
<evidence type="ECO:0000259" key="17">
    <source>
        <dbReference type="PROSITE" id="PS51465"/>
    </source>
</evidence>
<dbReference type="Pfam" id="PF03137">
    <property type="entry name" value="OATP"/>
    <property type="match status" value="1"/>
</dbReference>
<keyword evidence="5 15" id="KW-0812">Transmembrane</keyword>
<dbReference type="SUPFAM" id="SSF103473">
    <property type="entry name" value="MFS general substrate transporter"/>
    <property type="match status" value="1"/>
</dbReference>
<dbReference type="OMA" id="ISYDKHP"/>
<dbReference type="InterPro" id="IPR036259">
    <property type="entry name" value="MFS_trans_sf"/>
</dbReference>
<feature type="transmembrane region" description="Helical" evidence="15">
    <location>
        <begin position="549"/>
        <end position="576"/>
    </location>
</feature>
<evidence type="ECO:0000256" key="7">
    <source>
        <dbReference type="ARBA" id="ARBA00023055"/>
    </source>
</evidence>
<feature type="transmembrane region" description="Helical" evidence="15">
    <location>
        <begin position="111"/>
        <end position="132"/>
    </location>
</feature>
<dbReference type="Gene3D" id="1.20.1250.20">
    <property type="entry name" value="MFS general substrate transporter like domains"/>
    <property type="match status" value="1"/>
</dbReference>
<dbReference type="InterPro" id="IPR036058">
    <property type="entry name" value="Kazal_dom_sf"/>
</dbReference>
<comment type="subcellular location">
    <subcellularLocation>
        <location evidence="1 15">Cell membrane</location>
        <topology evidence="1 15">Multi-pass membrane protein</topology>
    </subcellularLocation>
</comment>
<feature type="transmembrane region" description="Helical" evidence="15">
    <location>
        <begin position="640"/>
        <end position="663"/>
    </location>
</feature>
<comment type="similarity">
    <text evidence="2 15">Belongs to the organo anion transporter (TC 2.A.60) family.</text>
</comment>
<keyword evidence="19" id="KW-1185">Reference proteome</keyword>
<dbReference type="Pfam" id="PF07648">
    <property type="entry name" value="Kazal_2"/>
    <property type="match status" value="1"/>
</dbReference>
<feature type="transmembrane region" description="Helical" evidence="15">
    <location>
        <begin position="80"/>
        <end position="99"/>
    </location>
</feature>
<comment type="catalytic activity">
    <reaction evidence="14">
        <text>L-thyroxine sulfate(out) = L-thyroxine sulfate(in)</text>
        <dbReference type="Rhea" id="RHEA:73311"/>
        <dbReference type="ChEBI" id="CHEBI:176512"/>
    </reaction>
</comment>
<feature type="domain" description="Kazal-like" evidence="17">
    <location>
        <begin position="469"/>
        <end position="524"/>
    </location>
</feature>
<keyword evidence="7" id="KW-0445">Lipid transport</keyword>
<evidence type="ECO:0000313" key="19">
    <source>
        <dbReference type="Proteomes" id="UP000694392"/>
    </source>
</evidence>
<keyword evidence="8 15" id="KW-0406">Ion transport</keyword>
<feature type="transmembrane region" description="Helical" evidence="15">
    <location>
        <begin position="270"/>
        <end position="294"/>
    </location>
</feature>
<dbReference type="SUPFAM" id="SSF100895">
    <property type="entry name" value="Kazal-type serine protease inhibitors"/>
    <property type="match status" value="1"/>
</dbReference>
<feature type="transmembrane region" description="Helical" evidence="15">
    <location>
        <begin position="354"/>
        <end position="372"/>
    </location>
</feature>
<comment type="catalytic activity">
    <reaction evidence="13">
        <text>L-thyroxine(out) = L-thyroxine(in)</text>
        <dbReference type="Rhea" id="RHEA:71819"/>
        <dbReference type="ChEBI" id="CHEBI:58448"/>
    </reaction>
</comment>
<dbReference type="InterPro" id="IPR004156">
    <property type="entry name" value="OATP"/>
</dbReference>
<accession>A0A8D0HRB4</accession>
<evidence type="ECO:0000313" key="18">
    <source>
        <dbReference type="Ensembl" id="ENSSPUP00000024209.1"/>
    </source>
</evidence>
<gene>
    <name evidence="18" type="primary">SLCO1C1</name>
</gene>
<evidence type="ECO:0000256" key="6">
    <source>
        <dbReference type="ARBA" id="ARBA00022989"/>
    </source>
</evidence>
<evidence type="ECO:0000256" key="8">
    <source>
        <dbReference type="ARBA" id="ARBA00023065"/>
    </source>
</evidence>
<feature type="transmembrane region" description="Helical" evidence="15">
    <location>
        <begin position="42"/>
        <end position="59"/>
    </location>
</feature>
<dbReference type="PANTHER" id="PTHR11388">
    <property type="entry name" value="ORGANIC ANION TRANSPORTER"/>
    <property type="match status" value="1"/>
</dbReference>
<dbReference type="PANTHER" id="PTHR11388:SF99">
    <property type="entry name" value="SOLUTE CARRIER ORGANIC ANION TRANSPORTER FAMILY MEMBER 1C1"/>
    <property type="match status" value="1"/>
</dbReference>
<evidence type="ECO:0000256" key="14">
    <source>
        <dbReference type="ARBA" id="ARBA00052624"/>
    </source>
</evidence>
<feature type="transmembrane region" description="Helical" evidence="15">
    <location>
        <begin position="220"/>
        <end position="250"/>
    </location>
</feature>
<feature type="domain" description="Major facilitator superfamily (MFS) profile" evidence="16">
    <location>
        <begin position="45"/>
        <end position="667"/>
    </location>
</feature>
<organism evidence="18 19">
    <name type="scientific">Sphenodon punctatus</name>
    <name type="common">Tuatara</name>
    <name type="synonym">Hatteria punctata</name>
    <dbReference type="NCBI Taxonomy" id="8508"/>
    <lineage>
        <taxon>Eukaryota</taxon>
        <taxon>Metazoa</taxon>
        <taxon>Chordata</taxon>
        <taxon>Craniata</taxon>
        <taxon>Vertebrata</taxon>
        <taxon>Euteleostomi</taxon>
        <taxon>Lepidosauria</taxon>
        <taxon>Sphenodontia</taxon>
        <taxon>Sphenodontidae</taxon>
        <taxon>Sphenodon</taxon>
    </lineage>
</organism>
<feature type="transmembrane region" description="Helical" evidence="15">
    <location>
        <begin position="424"/>
        <end position="444"/>
    </location>
</feature>
<dbReference type="PROSITE" id="PS50850">
    <property type="entry name" value="MFS"/>
    <property type="match status" value="1"/>
</dbReference>
<dbReference type="PROSITE" id="PS51465">
    <property type="entry name" value="KAZAL_2"/>
    <property type="match status" value="1"/>
</dbReference>
<feature type="transmembrane region" description="Helical" evidence="15">
    <location>
        <begin position="392"/>
        <end position="412"/>
    </location>
</feature>
<keyword evidence="9 15" id="KW-0472">Membrane</keyword>
<evidence type="ECO:0000256" key="4">
    <source>
        <dbReference type="ARBA" id="ARBA00022475"/>
    </source>
</evidence>
<evidence type="ECO:0000259" key="16">
    <source>
        <dbReference type="PROSITE" id="PS50850"/>
    </source>
</evidence>
<dbReference type="GO" id="GO:0015347">
    <property type="term" value="F:sodium-independent organic anion transmembrane transporter activity"/>
    <property type="evidence" value="ECO:0007669"/>
    <property type="project" value="TreeGrafter"/>
</dbReference>
<evidence type="ECO:0000256" key="12">
    <source>
        <dbReference type="ARBA" id="ARBA00050960"/>
    </source>
</evidence>
<sequence>MENSSKENAQLFLKNIILPTDRSSSKSESSASKEKGTSCRGIKIFLCALSFAYFAKALSGSYLKSTITQIERRFDIHSSLVGIIDGSFEIGNLLIIILVSYFGEKLHRPKIIGAGCIIMSFGTFLIAMPQFFMGRYRYEIFYSSSNSTVSISPCLQDKNQIPISVLERSQAKINSGCEKEAGTSMWIYILLGNLLRGIGETPIQPLGIAYIDDYAGEESAAFYIGCVQTVAVIGPIFGFLLGSLCAKLYVDIGFVDLDSITITHKDSRWVGAWWLGYLIAGVISILAAIPFWFLPKHLPRPENRKDSSTSSEQSKFIIEDCKDHHTPYQEQIKILEMAKDFLPSLKSLLGNPVYFLYLCSSIIQFNSLIGMVTYKPKYIEQQYGQSSSKTNFVIGLINIPAVAFGIFSGGLIMKKFRLNVLGAAKLSLGSSFFGYLLLLSLFAMGCENSDVAGLTVSYQGIKQVSHYEQALFSECNLGCICSKTEWDPICGGNGIAYVSACLAGCKTSNGSGKDTMFHNCSCVAITATPSRSSSAVVGTCQKGNECPKMFLYFLVISVITSYTLSIGGTPGYILLLRCIKAQLKSFAVGIYTLAIRVFAGIPAPVYFGVSIDTTCLKWGSKRCGGRGACRLYDSNTFRYIYLGLTIILGTMSIFLSSAVLIVLRKRYVPQDENIATNGGRGMTSAKNRKGNFINSDHLVQTTYWPEKETRL</sequence>
<dbReference type="AlphaFoldDB" id="A0A8D0HRB4"/>
<evidence type="ECO:0000256" key="13">
    <source>
        <dbReference type="ARBA" id="ARBA00051340"/>
    </source>
</evidence>
<comment type="catalytic activity">
    <reaction evidence="12">
        <text>3,3',5'-triiodo-L-thyronine(out) = 3,3',5'-triiodo-L-thyronine(in)</text>
        <dbReference type="Rhea" id="RHEA:71815"/>
        <dbReference type="ChEBI" id="CHEBI:57261"/>
    </reaction>
</comment>
<evidence type="ECO:0000256" key="9">
    <source>
        <dbReference type="ARBA" id="ARBA00023136"/>
    </source>
</evidence>
<evidence type="ECO:0000256" key="11">
    <source>
        <dbReference type="ARBA" id="ARBA00023180"/>
    </source>
</evidence>
<feature type="transmembrane region" description="Helical" evidence="15">
    <location>
        <begin position="588"/>
        <end position="609"/>
    </location>
</feature>
<dbReference type="GO" id="GO:0006811">
    <property type="term" value="P:monoatomic ion transport"/>
    <property type="evidence" value="ECO:0007669"/>
    <property type="project" value="UniProtKB-KW"/>
</dbReference>
<evidence type="ECO:0000256" key="5">
    <source>
        <dbReference type="ARBA" id="ARBA00022692"/>
    </source>
</evidence>
<dbReference type="Proteomes" id="UP000694392">
    <property type="component" value="Unplaced"/>
</dbReference>
<keyword evidence="6 15" id="KW-1133">Transmembrane helix</keyword>
<evidence type="ECO:0000256" key="1">
    <source>
        <dbReference type="ARBA" id="ARBA00004651"/>
    </source>
</evidence>
<keyword evidence="11" id="KW-0325">Glycoprotein</keyword>
<dbReference type="Ensembl" id="ENSSPUT00000025835.1">
    <property type="protein sequence ID" value="ENSSPUP00000024209.1"/>
    <property type="gene ID" value="ENSSPUG00000018559.1"/>
</dbReference>
<keyword evidence="3 15" id="KW-0813">Transport</keyword>
<dbReference type="InterPro" id="IPR020846">
    <property type="entry name" value="MFS_dom"/>
</dbReference>
<evidence type="ECO:0000256" key="2">
    <source>
        <dbReference type="ARBA" id="ARBA00009657"/>
    </source>
</evidence>
<dbReference type="GO" id="GO:0015349">
    <property type="term" value="F:thyroid hormone transmembrane transporter activity"/>
    <property type="evidence" value="ECO:0007669"/>
    <property type="project" value="Ensembl"/>
</dbReference>
<dbReference type="GO" id="GO:0043252">
    <property type="term" value="P:sodium-independent organic anion transport"/>
    <property type="evidence" value="ECO:0007669"/>
    <property type="project" value="TreeGrafter"/>
</dbReference>
<evidence type="ECO:0000256" key="3">
    <source>
        <dbReference type="ARBA" id="ARBA00022448"/>
    </source>
</evidence>
<dbReference type="GO" id="GO:0015125">
    <property type="term" value="F:bile acid transmembrane transporter activity"/>
    <property type="evidence" value="ECO:0007669"/>
    <property type="project" value="TreeGrafter"/>
</dbReference>
<comment type="caution">
    <text evidence="15">Lacks conserved residue(s) required for the propagation of feature annotation.</text>
</comment>
<dbReference type="GO" id="GO:0016323">
    <property type="term" value="C:basolateral plasma membrane"/>
    <property type="evidence" value="ECO:0007669"/>
    <property type="project" value="Ensembl"/>
</dbReference>
<dbReference type="GO" id="GO:2000611">
    <property type="term" value="P:positive regulation of thyroid hormone generation"/>
    <property type="evidence" value="ECO:0007669"/>
    <property type="project" value="Ensembl"/>
</dbReference>
<keyword evidence="4" id="KW-1003">Cell membrane</keyword>
<name>A0A8D0HRB4_SPHPU</name>
<dbReference type="NCBIfam" id="TIGR00805">
    <property type="entry name" value="oat"/>
    <property type="match status" value="1"/>
</dbReference>
<reference evidence="18" key="1">
    <citation type="submission" date="2025-08" db="UniProtKB">
        <authorList>
            <consortium name="Ensembl"/>
        </authorList>
    </citation>
    <scope>IDENTIFICATION</scope>
</reference>
<evidence type="ECO:0000256" key="10">
    <source>
        <dbReference type="ARBA" id="ARBA00023157"/>
    </source>
</evidence>
<reference evidence="18" key="2">
    <citation type="submission" date="2025-09" db="UniProtKB">
        <authorList>
            <consortium name="Ensembl"/>
        </authorList>
    </citation>
    <scope>IDENTIFICATION</scope>
</reference>
<keyword evidence="10" id="KW-1015">Disulfide bond</keyword>
<protein>
    <recommendedName>
        <fullName evidence="15">Solute carrier organic anion transporter family member</fullName>
    </recommendedName>
</protein>